<dbReference type="AlphaFoldDB" id="A0A3P7Q057"/>
<evidence type="ECO:0000313" key="2">
    <source>
        <dbReference type="Proteomes" id="UP000281553"/>
    </source>
</evidence>
<dbReference type="Proteomes" id="UP000281553">
    <property type="component" value="Unassembled WGS sequence"/>
</dbReference>
<keyword evidence="2" id="KW-1185">Reference proteome</keyword>
<organism evidence="1 2">
    <name type="scientific">Dibothriocephalus latus</name>
    <name type="common">Fish tapeworm</name>
    <name type="synonym">Diphyllobothrium latum</name>
    <dbReference type="NCBI Taxonomy" id="60516"/>
    <lineage>
        <taxon>Eukaryota</taxon>
        <taxon>Metazoa</taxon>
        <taxon>Spiralia</taxon>
        <taxon>Lophotrochozoa</taxon>
        <taxon>Platyhelminthes</taxon>
        <taxon>Cestoda</taxon>
        <taxon>Eucestoda</taxon>
        <taxon>Diphyllobothriidea</taxon>
        <taxon>Diphyllobothriidae</taxon>
        <taxon>Dibothriocephalus</taxon>
    </lineage>
</organism>
<gene>
    <name evidence="1" type="ORF">DILT_LOCUS14322</name>
</gene>
<evidence type="ECO:0000313" key="1">
    <source>
        <dbReference type="EMBL" id="VDN23796.1"/>
    </source>
</evidence>
<accession>A0A3P7Q057</accession>
<sequence>MPLRLPLLETALIGSTPGQWRSEVGELSSALVDNGDQLQEVVESSLSQLALAAYSLAVAWDLPLGAVKVFHVVTLYELEADSTAEKVPVYLYIGSLTC</sequence>
<reference evidence="1 2" key="1">
    <citation type="submission" date="2018-11" db="EMBL/GenBank/DDBJ databases">
        <authorList>
            <consortium name="Pathogen Informatics"/>
        </authorList>
    </citation>
    <scope>NUCLEOTIDE SEQUENCE [LARGE SCALE GENOMIC DNA]</scope>
</reference>
<name>A0A3P7Q057_DIBLA</name>
<proteinExistence type="predicted"/>
<dbReference type="EMBL" id="UYRU01073746">
    <property type="protein sequence ID" value="VDN23796.1"/>
    <property type="molecule type" value="Genomic_DNA"/>
</dbReference>
<protein>
    <submittedName>
        <fullName evidence="1">Uncharacterized protein</fullName>
    </submittedName>
</protein>